<evidence type="ECO:0000313" key="3">
    <source>
        <dbReference type="Proteomes" id="UP000183810"/>
    </source>
</evidence>
<feature type="region of interest" description="Disordered" evidence="1">
    <location>
        <begin position="28"/>
        <end position="55"/>
    </location>
</feature>
<organism evidence="2 3">
    <name type="scientific">Nocardia mangyaensis</name>
    <dbReference type="NCBI Taxonomy" id="2213200"/>
    <lineage>
        <taxon>Bacteria</taxon>
        <taxon>Bacillati</taxon>
        <taxon>Actinomycetota</taxon>
        <taxon>Actinomycetes</taxon>
        <taxon>Mycobacteriales</taxon>
        <taxon>Nocardiaceae</taxon>
        <taxon>Nocardia</taxon>
    </lineage>
</organism>
<dbReference type="EMBL" id="CP018082">
    <property type="protein sequence ID" value="APE35324.1"/>
    <property type="molecule type" value="Genomic_DNA"/>
</dbReference>
<evidence type="ECO:0000313" key="2">
    <source>
        <dbReference type="EMBL" id="APE35324.1"/>
    </source>
</evidence>
<gene>
    <name evidence="2" type="ORF">BOX37_16770</name>
</gene>
<accession>A0A1J0VTG2</accession>
<keyword evidence="3" id="KW-1185">Reference proteome</keyword>
<dbReference type="AlphaFoldDB" id="A0A1J0VTG2"/>
<proteinExistence type="predicted"/>
<dbReference type="Pfam" id="PF08310">
    <property type="entry name" value="LGFP"/>
    <property type="match status" value="3"/>
</dbReference>
<evidence type="ECO:0008006" key="4">
    <source>
        <dbReference type="Google" id="ProtNLM"/>
    </source>
</evidence>
<dbReference type="InterPro" id="IPR013207">
    <property type="entry name" value="LGFP"/>
</dbReference>
<dbReference type="KEGG" id="nsl:BOX37_16770"/>
<dbReference type="Proteomes" id="UP000183810">
    <property type="component" value="Chromosome"/>
</dbReference>
<sequence>MTTSTQTLATGSAIDDRYNGDPALRALLGAPTGPERESEEGGVFLRDHAGPPEGPGTLYSRAGTGVHEVHGLIKETMWNVGGHRATGVPITDECPTAALGGRYSHFSRGGTTPEASIYWRPGTTAHWVHDYGQGGYGIHRKWADSDWERGRYGWPTTHTMSLENGWYNHFTGGDWQGASIYWSPQTGAHGVNGLIRGRWAHLGWERSYLGYPVSDEYDIPGGKRSDFAGGCVTWNSATGAVSDSARC</sequence>
<name>A0A1J0VTG2_9NOCA</name>
<dbReference type="RefSeq" id="WP_071928514.1">
    <property type="nucleotide sequence ID" value="NZ_CP018082.1"/>
</dbReference>
<reference evidence="2" key="1">
    <citation type="submission" date="2016-11" db="EMBL/GenBank/DDBJ databases">
        <authorList>
            <person name="Jaros S."/>
            <person name="Januszkiewicz K."/>
            <person name="Wedrychowicz H."/>
        </authorList>
    </citation>
    <scope>NUCLEOTIDE SEQUENCE [LARGE SCALE GENOMIC DNA]</scope>
    <source>
        <strain evidence="2">Y48</strain>
    </source>
</reference>
<evidence type="ECO:0000256" key="1">
    <source>
        <dbReference type="SAM" id="MobiDB-lite"/>
    </source>
</evidence>
<protein>
    <recommendedName>
        <fullName evidence="4">LGFP repeat-containing protein</fullName>
    </recommendedName>
</protein>